<accession>A0ABU2WXJ0</accession>
<feature type="domain" description="AMP-dependent synthetase/ligase" evidence="2">
    <location>
        <begin position="8"/>
        <end position="355"/>
    </location>
</feature>
<dbReference type="InterPro" id="IPR045851">
    <property type="entry name" value="AMP-bd_C_sf"/>
</dbReference>
<proteinExistence type="predicted"/>
<protein>
    <submittedName>
        <fullName evidence="3">AMP-binding protein</fullName>
    </submittedName>
</protein>
<comment type="caution">
    <text evidence="3">The sequence shown here is derived from an EMBL/GenBank/DDBJ whole genome shotgun (WGS) entry which is preliminary data.</text>
</comment>
<evidence type="ECO:0000313" key="3">
    <source>
        <dbReference type="EMBL" id="MDT0530597.1"/>
    </source>
</evidence>
<dbReference type="PANTHER" id="PTHR45527:SF1">
    <property type="entry name" value="FATTY ACID SYNTHASE"/>
    <property type="match status" value="1"/>
</dbReference>
<dbReference type="Pfam" id="PF00501">
    <property type="entry name" value="AMP-binding"/>
    <property type="match status" value="1"/>
</dbReference>
<dbReference type="RefSeq" id="WP_311412582.1">
    <property type="nucleotide sequence ID" value="NZ_JAVRFL010000017.1"/>
</dbReference>
<reference evidence="3" key="1">
    <citation type="submission" date="2023-09" db="EMBL/GenBank/DDBJ databases">
        <title>30 novel species of actinomycetes from the DSMZ collection.</title>
        <authorList>
            <person name="Nouioui I."/>
        </authorList>
    </citation>
    <scope>NUCLEOTIDE SEQUENCE</scope>
    <source>
        <strain evidence="3">DSM 115977</strain>
    </source>
</reference>
<feature type="region of interest" description="Disordered" evidence="1">
    <location>
        <begin position="357"/>
        <end position="383"/>
    </location>
</feature>
<evidence type="ECO:0000256" key="1">
    <source>
        <dbReference type="SAM" id="MobiDB-lite"/>
    </source>
</evidence>
<gene>
    <name evidence="3" type="ORF">RM555_16510</name>
</gene>
<keyword evidence="4" id="KW-1185">Reference proteome</keyword>
<dbReference type="PROSITE" id="PS00455">
    <property type="entry name" value="AMP_BINDING"/>
    <property type="match status" value="1"/>
</dbReference>
<dbReference type="Gene3D" id="3.40.50.12780">
    <property type="entry name" value="N-terminal domain of ligase-like"/>
    <property type="match status" value="1"/>
</dbReference>
<evidence type="ECO:0000259" key="2">
    <source>
        <dbReference type="Pfam" id="PF00501"/>
    </source>
</evidence>
<dbReference type="PANTHER" id="PTHR45527">
    <property type="entry name" value="NONRIBOSOMAL PEPTIDE SYNTHETASE"/>
    <property type="match status" value="1"/>
</dbReference>
<dbReference type="Proteomes" id="UP001180973">
    <property type="component" value="Unassembled WGS sequence"/>
</dbReference>
<dbReference type="InterPro" id="IPR042099">
    <property type="entry name" value="ANL_N_sf"/>
</dbReference>
<organism evidence="3 4">
    <name type="scientific">Micromonospora reichwaldensis</name>
    <dbReference type="NCBI Taxonomy" id="3075516"/>
    <lineage>
        <taxon>Bacteria</taxon>
        <taxon>Bacillati</taxon>
        <taxon>Actinomycetota</taxon>
        <taxon>Actinomycetes</taxon>
        <taxon>Micromonosporales</taxon>
        <taxon>Micromonosporaceae</taxon>
        <taxon>Micromonospora</taxon>
    </lineage>
</organism>
<name>A0ABU2WXJ0_9ACTN</name>
<dbReference type="InterPro" id="IPR020845">
    <property type="entry name" value="AMP-binding_CS"/>
</dbReference>
<dbReference type="Gene3D" id="3.30.300.30">
    <property type="match status" value="1"/>
</dbReference>
<dbReference type="SUPFAM" id="SSF56801">
    <property type="entry name" value="Acetyl-CoA synthetase-like"/>
    <property type="match status" value="1"/>
</dbReference>
<sequence length="507" mass="55180">MLHDWFIRSVEKYPDEPALIADGRQVSYAELDGISRTIGHRLLAEGVDRPRIGLLSTRTVETYAAYLAGLRIGGVVVPLDPAHPADRLAVVARSAGLDFIVADDTADAALLDALPARVVRIGSPSTSDIAAGPASRDSLPDWTGDPDDLAYLLFTSGSTGQPKGVPITHGNVDPFIDLNVARYGMEPGCRHSQMFSLTFDLSVFDMFVTWGSGAALVVPSADDLYDPVEFVNKHRLTHWFCVPSLVSMATRARLLSPGCMPSLRWSLFCGEQLTLNQAQAWAEAAPNSTLENLYGPTELTVAMTSYRLPEERGAWPATSNGTVPIGAVYPHLDFQIDPESGELQVRGSQRFHGYHDAEDNEGRFIGPALPQPGSDRSGPGPEAWYRTGDRIALENGILVHLGRLDHQVKIRGYRIELPEIESAMRMWAGVDDAIVHAVAHLDGQLELAAACTGDVPSGRELRKLLRPHLPDYMIPTRIAALDGLPVNDRGKTDRTACAGLLQERFAR</sequence>
<evidence type="ECO:0000313" key="4">
    <source>
        <dbReference type="Proteomes" id="UP001180973"/>
    </source>
</evidence>
<dbReference type="InterPro" id="IPR000873">
    <property type="entry name" value="AMP-dep_synth/lig_dom"/>
</dbReference>
<dbReference type="EMBL" id="JAVRFL010000017">
    <property type="protein sequence ID" value="MDT0530597.1"/>
    <property type="molecule type" value="Genomic_DNA"/>
</dbReference>